<feature type="compositionally biased region" description="Basic and acidic residues" evidence="7">
    <location>
        <begin position="58"/>
        <end position="67"/>
    </location>
</feature>
<proteinExistence type="inferred from homology"/>
<dbReference type="PANTHER" id="PTHR13376">
    <property type="entry name" value="INTRAFLAGELLAR TRANSPORT PROTEIN 46 HOMOLOG"/>
    <property type="match status" value="1"/>
</dbReference>
<feature type="region of interest" description="Disordered" evidence="7">
    <location>
        <begin position="435"/>
        <end position="456"/>
    </location>
</feature>
<dbReference type="GO" id="GO:0030992">
    <property type="term" value="C:intraciliary transport particle B"/>
    <property type="evidence" value="ECO:0007669"/>
    <property type="project" value="TreeGrafter"/>
</dbReference>
<keyword evidence="9" id="KW-1185">Reference proteome</keyword>
<protein>
    <recommendedName>
        <fullName evidence="10">Intraflagellar transport protein 46 homolog</fullName>
    </recommendedName>
</protein>
<evidence type="ECO:0000256" key="2">
    <source>
        <dbReference type="ARBA" id="ARBA00007700"/>
    </source>
</evidence>
<comment type="subcellular location">
    <subcellularLocation>
        <location evidence="1">Cytoplasm</location>
        <location evidence="1">Cytoskeleton</location>
        <location evidence="1">Cilium basal body</location>
    </subcellularLocation>
</comment>
<organism evidence="8 9">
    <name type="scientific">Triparma columacea</name>
    <dbReference type="NCBI Taxonomy" id="722753"/>
    <lineage>
        <taxon>Eukaryota</taxon>
        <taxon>Sar</taxon>
        <taxon>Stramenopiles</taxon>
        <taxon>Ochrophyta</taxon>
        <taxon>Bolidophyceae</taxon>
        <taxon>Parmales</taxon>
        <taxon>Triparmaceae</taxon>
        <taxon>Triparma</taxon>
    </lineage>
</organism>
<feature type="compositionally biased region" description="Basic and acidic residues" evidence="7">
    <location>
        <begin position="147"/>
        <end position="157"/>
    </location>
</feature>
<dbReference type="AlphaFoldDB" id="A0A9W7G2Q6"/>
<dbReference type="GO" id="GO:0042073">
    <property type="term" value="P:intraciliary transport"/>
    <property type="evidence" value="ECO:0007669"/>
    <property type="project" value="InterPro"/>
</dbReference>
<comment type="caution">
    <text evidence="8">The sequence shown here is derived from an EMBL/GenBank/DDBJ whole genome shotgun (WGS) entry which is preliminary data.</text>
</comment>
<reference evidence="9" key="1">
    <citation type="journal article" date="2023" name="Commun. Biol.">
        <title>Genome analysis of Parmales, the sister group of diatoms, reveals the evolutionary specialization of diatoms from phago-mixotrophs to photoautotrophs.</title>
        <authorList>
            <person name="Ban H."/>
            <person name="Sato S."/>
            <person name="Yoshikawa S."/>
            <person name="Yamada K."/>
            <person name="Nakamura Y."/>
            <person name="Ichinomiya M."/>
            <person name="Sato N."/>
            <person name="Blanc-Mathieu R."/>
            <person name="Endo H."/>
            <person name="Kuwata A."/>
            <person name="Ogata H."/>
        </authorList>
    </citation>
    <scope>NUCLEOTIDE SEQUENCE [LARGE SCALE GENOMIC DNA]</scope>
</reference>
<dbReference type="Proteomes" id="UP001165065">
    <property type="component" value="Unassembled WGS sequence"/>
</dbReference>
<sequence>MPSSDEDSDSLSDDSDFEESTEEQKEGGNSIQNQPFDEALDVSQSMDMSVAEPSGGGKSEKILKNEQFDEALDVSMSMDARTPLKKEAKSTPADKASSSADKFADKPFDEAVSMGSSDDDSSVETNASPKSSRNKAAANQPSPMDEATIKAHQDHALSAHPSSQRTHLSPAGAAAGMPTPAAAAAANSSMEESQDDSDTEESSSDSEDEASGAQLNVEGAYNPQDYANLDVGGDIREIFDYISRYKPHEVELDTSLKCFIPEHIPAVGEMDAFIKIPKPSGEEDDLGLKVLDEPAATQSDATVLELQLRAISKKSAGEVSVRSIENAAKNPQEIQRWINSINELHRNKPPQSVHYKKSMPDIEVLMDVWPEEFEDGLVKDKIPLPDVNLDMSMEEYIKVWCVILDVPVYDGHMTESLHVLFTTYQEFLSNQHFMPQGTQGKEASADDDFGSYTDFK</sequence>
<feature type="compositionally biased region" description="Acidic residues" evidence="7">
    <location>
        <begin position="1"/>
        <end position="21"/>
    </location>
</feature>
<feature type="region of interest" description="Disordered" evidence="7">
    <location>
        <begin position="1"/>
        <end position="223"/>
    </location>
</feature>
<dbReference type="GO" id="GO:0005815">
    <property type="term" value="C:microtubule organizing center"/>
    <property type="evidence" value="ECO:0007669"/>
    <property type="project" value="TreeGrafter"/>
</dbReference>
<keyword evidence="3" id="KW-0963">Cytoplasm</keyword>
<gene>
    <name evidence="8" type="ORF">TrCOL_g770</name>
</gene>
<evidence type="ECO:0000256" key="1">
    <source>
        <dbReference type="ARBA" id="ARBA00004120"/>
    </source>
</evidence>
<evidence type="ECO:0000313" key="9">
    <source>
        <dbReference type="Proteomes" id="UP001165065"/>
    </source>
</evidence>
<dbReference type="PANTHER" id="PTHR13376:SF0">
    <property type="entry name" value="INTRAFLAGELLAR TRANSPORT PROTEIN 46 HOMOLOG"/>
    <property type="match status" value="1"/>
</dbReference>
<feature type="compositionally biased region" description="Acidic residues" evidence="7">
    <location>
        <begin position="192"/>
        <end position="210"/>
    </location>
</feature>
<dbReference type="GO" id="GO:0060271">
    <property type="term" value="P:cilium assembly"/>
    <property type="evidence" value="ECO:0007669"/>
    <property type="project" value="TreeGrafter"/>
</dbReference>
<evidence type="ECO:0000256" key="7">
    <source>
        <dbReference type="SAM" id="MobiDB-lite"/>
    </source>
</evidence>
<keyword evidence="6" id="KW-0966">Cell projection</keyword>
<evidence type="ECO:0008006" key="10">
    <source>
        <dbReference type="Google" id="ProtNLM"/>
    </source>
</evidence>
<dbReference type="GO" id="GO:0031514">
    <property type="term" value="C:motile cilium"/>
    <property type="evidence" value="ECO:0007669"/>
    <property type="project" value="TreeGrafter"/>
</dbReference>
<dbReference type="InterPro" id="IPR022088">
    <property type="entry name" value="Intraflagellar_transp_cmplxB"/>
</dbReference>
<evidence type="ECO:0000256" key="4">
    <source>
        <dbReference type="ARBA" id="ARBA00023069"/>
    </source>
</evidence>
<dbReference type="Pfam" id="PF12317">
    <property type="entry name" value="IFT46_B_C"/>
    <property type="match status" value="1"/>
</dbReference>
<dbReference type="EMBL" id="BRYA01000722">
    <property type="protein sequence ID" value="GMI30753.1"/>
    <property type="molecule type" value="Genomic_DNA"/>
</dbReference>
<accession>A0A9W7G2Q6</accession>
<comment type="similarity">
    <text evidence="2">Belongs to the IFT46 family.</text>
</comment>
<evidence type="ECO:0000256" key="5">
    <source>
        <dbReference type="ARBA" id="ARBA00023212"/>
    </source>
</evidence>
<evidence type="ECO:0000256" key="6">
    <source>
        <dbReference type="ARBA" id="ARBA00023273"/>
    </source>
</evidence>
<feature type="compositionally biased region" description="Low complexity" evidence="7">
    <location>
        <begin position="170"/>
        <end position="191"/>
    </location>
</feature>
<evidence type="ECO:0000313" key="8">
    <source>
        <dbReference type="EMBL" id="GMI30753.1"/>
    </source>
</evidence>
<evidence type="ECO:0000256" key="3">
    <source>
        <dbReference type="ARBA" id="ARBA00022490"/>
    </source>
</evidence>
<keyword evidence="5" id="KW-0206">Cytoskeleton</keyword>
<name>A0A9W7G2Q6_9STRA</name>
<feature type="compositionally biased region" description="Low complexity" evidence="7">
    <location>
        <begin position="90"/>
        <end position="101"/>
    </location>
</feature>
<keyword evidence="4" id="KW-0969">Cilium</keyword>
<dbReference type="OrthoDB" id="2119217at2759"/>